<reference evidence="2" key="1">
    <citation type="submission" date="2017-08" db="EMBL/GenBank/DDBJ databases">
        <authorList>
            <person name="Brisse S."/>
        </authorList>
    </citation>
    <scope>NUCLEOTIDE SEQUENCE [LARGE SCALE GENOMIC DNA]</scope>
    <source>
        <strain evidence="2">06D021</strain>
    </source>
</reference>
<gene>
    <name evidence="1" type="ORF">KOSB73_80047</name>
</gene>
<evidence type="ECO:0000313" key="2">
    <source>
        <dbReference type="Proteomes" id="UP000220639"/>
    </source>
</evidence>
<dbReference type="Proteomes" id="UP000220639">
    <property type="component" value="Unassembled WGS sequence"/>
</dbReference>
<organism evidence="1 2">
    <name type="scientific">Klebsiella grimontii</name>
    <dbReference type="NCBI Taxonomy" id="2058152"/>
    <lineage>
        <taxon>Bacteria</taxon>
        <taxon>Pseudomonadati</taxon>
        <taxon>Pseudomonadota</taxon>
        <taxon>Gammaproteobacteria</taxon>
        <taxon>Enterobacterales</taxon>
        <taxon>Enterobacteriaceae</taxon>
        <taxon>Klebsiella/Raoultella group</taxon>
        <taxon>Klebsiella</taxon>
    </lineage>
</organism>
<sequence length="67" mass="7751">MNCIISCMGGYNSRLSDKKTREGVYLCIAANTASERDVMYFLRPVTKKNRSRRSDALWPPSFFDLLR</sequence>
<proteinExistence type="predicted"/>
<name>A0A285BBH5_9ENTR</name>
<dbReference type="EMBL" id="FZTC01000053">
    <property type="protein sequence ID" value="SNU38280.1"/>
    <property type="molecule type" value="Genomic_DNA"/>
</dbReference>
<protein>
    <submittedName>
        <fullName evidence="1">Uncharacterized protein</fullName>
    </submittedName>
</protein>
<accession>A0A285BBH5</accession>
<dbReference type="AlphaFoldDB" id="A0A285BBH5"/>
<evidence type="ECO:0000313" key="1">
    <source>
        <dbReference type="EMBL" id="SNU38280.1"/>
    </source>
</evidence>